<dbReference type="EMBL" id="EQ962653">
    <property type="protein sequence ID" value="EED22347.1"/>
    <property type="molecule type" value="Genomic_DNA"/>
</dbReference>
<dbReference type="GeneID" id="8105907"/>
<dbReference type="OrthoDB" id="4187177at2759"/>
<dbReference type="Proteomes" id="UP000001745">
    <property type="component" value="Unassembled WGS sequence"/>
</dbReference>
<dbReference type="AlphaFoldDB" id="B8M3H5"/>
<dbReference type="RefSeq" id="XP_002479310.1">
    <property type="nucleotide sequence ID" value="XM_002479265.1"/>
</dbReference>
<dbReference type="VEuPathDB" id="FungiDB:TSTA_095960"/>
<dbReference type="eggNOG" id="KOG0742">
    <property type="taxonomic scope" value="Eukaryota"/>
</dbReference>
<dbReference type="STRING" id="441959.B8M3H5"/>
<accession>B8M3H5</accession>
<evidence type="ECO:0000313" key="2">
    <source>
        <dbReference type="EMBL" id="EED22347.1"/>
    </source>
</evidence>
<dbReference type="HOGENOM" id="CLU_858358_0_0_1"/>
<dbReference type="PANTHER" id="PTHR46411">
    <property type="entry name" value="FAMILY ATPASE, PUTATIVE-RELATED"/>
    <property type="match status" value="1"/>
</dbReference>
<protein>
    <submittedName>
        <fullName evidence="2">Uncharacterized protein</fullName>
    </submittedName>
</protein>
<gene>
    <name evidence="2" type="ORF">TSTA_095960</name>
</gene>
<name>B8M3H5_TALSN</name>
<keyword evidence="3" id="KW-1185">Reference proteome</keyword>
<dbReference type="PANTHER" id="PTHR46411:SF3">
    <property type="entry name" value="AAA+ ATPASE DOMAIN-CONTAINING PROTEIN"/>
    <property type="match status" value="1"/>
</dbReference>
<reference evidence="3" key="1">
    <citation type="journal article" date="2015" name="Genome Announc.">
        <title>Genome sequence of the AIDS-associated pathogen Penicillium marneffei (ATCC18224) and its near taxonomic relative Talaromyces stipitatus (ATCC10500).</title>
        <authorList>
            <person name="Nierman W.C."/>
            <person name="Fedorova-Abrams N.D."/>
            <person name="Andrianopoulos A."/>
        </authorList>
    </citation>
    <scope>NUCLEOTIDE SEQUENCE [LARGE SCALE GENOMIC DNA]</scope>
    <source>
        <strain evidence="3">ATCC 10500 / CBS 375.48 / QM 6759 / NRRL 1006</strain>
    </source>
</reference>
<dbReference type="PhylomeDB" id="B8M3H5"/>
<dbReference type="InParanoid" id="B8M3H5"/>
<sequence>MARTSPPNATDDVTEIEDSPQELYRISQTRLDPGSVEALTPPSSPRVAPSNLITKEELRWLLAEVLRIQSAQPTVDGKDPISNEKTDGQHIARRIIRTSKVEYKTVNEVWDSAKYEYKIVNSTPVPDVHELDEYIFVIRKRSHEQTKELIVYIDTKSPGLRDIKSANLDADRPAIERDLLYHYLDELREYRKRFHSQEATSDDAMLHLSKLVQYLEETYAPVVEQLKLLLESQKITWDLLWALFKPEKQFLRLTRLPGCPDAFGTIIVREKQSEAMNFLKSTDAISIMTERSSVNPPRLCRPHIFTDSIFPHQIDYPVHVAGDI</sequence>
<evidence type="ECO:0000313" key="3">
    <source>
        <dbReference type="Proteomes" id="UP000001745"/>
    </source>
</evidence>
<organism evidence="2 3">
    <name type="scientific">Talaromyces stipitatus (strain ATCC 10500 / CBS 375.48 / QM 6759 / NRRL 1006)</name>
    <name type="common">Penicillium stipitatum</name>
    <dbReference type="NCBI Taxonomy" id="441959"/>
    <lineage>
        <taxon>Eukaryota</taxon>
        <taxon>Fungi</taxon>
        <taxon>Dikarya</taxon>
        <taxon>Ascomycota</taxon>
        <taxon>Pezizomycotina</taxon>
        <taxon>Eurotiomycetes</taxon>
        <taxon>Eurotiomycetidae</taxon>
        <taxon>Eurotiales</taxon>
        <taxon>Trichocomaceae</taxon>
        <taxon>Talaromyces</taxon>
        <taxon>Talaromyces sect. Talaromyces</taxon>
    </lineage>
</organism>
<feature type="region of interest" description="Disordered" evidence="1">
    <location>
        <begin position="1"/>
        <end position="22"/>
    </location>
</feature>
<evidence type="ECO:0000256" key="1">
    <source>
        <dbReference type="SAM" id="MobiDB-lite"/>
    </source>
</evidence>
<proteinExistence type="predicted"/>